<dbReference type="AlphaFoldDB" id="A0AAE3MFJ1"/>
<name>A0AAE3MFJ1_9BACT</name>
<dbReference type="InterPro" id="IPR001173">
    <property type="entry name" value="Glyco_trans_2-like"/>
</dbReference>
<gene>
    <name evidence="3" type="ORF">OM074_14060</name>
</gene>
<comment type="caution">
    <text evidence="3">The sequence shown here is derived from an EMBL/GenBank/DDBJ whole genome shotgun (WGS) entry which is preliminary data.</text>
</comment>
<dbReference type="CDD" id="cd06433">
    <property type="entry name" value="GT_2_WfgS_like"/>
    <property type="match status" value="1"/>
</dbReference>
<evidence type="ECO:0000313" key="4">
    <source>
        <dbReference type="Proteomes" id="UP001207408"/>
    </source>
</evidence>
<dbReference type="SUPFAM" id="SSF53448">
    <property type="entry name" value="Nucleotide-diphospho-sugar transferases"/>
    <property type="match status" value="1"/>
</dbReference>
<evidence type="ECO:0000313" key="3">
    <source>
        <dbReference type="EMBL" id="MCW3806756.1"/>
    </source>
</evidence>
<accession>A0AAE3MFJ1</accession>
<dbReference type="PANTHER" id="PTHR22916:SF67">
    <property type="entry name" value="COLANIC ACID BIOSYNTHESIS GLYCOSYL TRANSFERASE WCAE-RELATED"/>
    <property type="match status" value="1"/>
</dbReference>
<feature type="transmembrane region" description="Helical" evidence="1">
    <location>
        <begin position="224"/>
        <end position="245"/>
    </location>
</feature>
<dbReference type="Pfam" id="PF00535">
    <property type="entry name" value="Glycos_transf_2"/>
    <property type="match status" value="1"/>
</dbReference>
<evidence type="ECO:0000259" key="2">
    <source>
        <dbReference type="Pfam" id="PF00535"/>
    </source>
</evidence>
<protein>
    <submittedName>
        <fullName evidence="3">Glycosyltransferase</fullName>
    </submittedName>
</protein>
<organism evidence="3 4">
    <name type="scientific">Plebeiibacterium marinum</name>
    <dbReference type="NCBI Taxonomy" id="2992111"/>
    <lineage>
        <taxon>Bacteria</taxon>
        <taxon>Pseudomonadati</taxon>
        <taxon>Bacteroidota</taxon>
        <taxon>Bacteroidia</taxon>
        <taxon>Marinilabiliales</taxon>
        <taxon>Marinilabiliaceae</taxon>
        <taxon>Plebeiibacterium</taxon>
    </lineage>
</organism>
<keyword evidence="1" id="KW-0472">Membrane</keyword>
<feature type="domain" description="Glycosyltransferase 2-like" evidence="2">
    <location>
        <begin position="9"/>
        <end position="138"/>
    </location>
</feature>
<dbReference type="PANTHER" id="PTHR22916">
    <property type="entry name" value="GLYCOSYLTRANSFERASE"/>
    <property type="match status" value="1"/>
</dbReference>
<dbReference type="InterPro" id="IPR029044">
    <property type="entry name" value="Nucleotide-diphossugar_trans"/>
</dbReference>
<dbReference type="GO" id="GO:0016758">
    <property type="term" value="F:hexosyltransferase activity"/>
    <property type="evidence" value="ECO:0007669"/>
    <property type="project" value="UniProtKB-ARBA"/>
</dbReference>
<dbReference type="EMBL" id="JAPDPI010000029">
    <property type="protein sequence ID" value="MCW3806756.1"/>
    <property type="molecule type" value="Genomic_DNA"/>
</dbReference>
<sequence>MKNFSPKISIITVVFNGRQTLETTIKSIINQSYPNIEYIIIDGKSTDNTVEIIKKYESQISAWISEPDKGIYDAMNKGIDLSTGDYLWYINSGDEIANYDTLERIFASNTDADIYYGDTVMIDSLGQEIGNRRLTPPENLTWKSFKRGMLVSHQSFIVKKKLINHYNLTYKFSADFEWCLTALKKTDNIFNTHLILSKFLDGGITKQNIAAGLKERFKIMAKHFGLIPTLYNHIFISIKFFSFVARHKRF</sequence>
<keyword evidence="1" id="KW-1133">Transmembrane helix</keyword>
<dbReference type="Proteomes" id="UP001207408">
    <property type="component" value="Unassembled WGS sequence"/>
</dbReference>
<keyword evidence="4" id="KW-1185">Reference proteome</keyword>
<dbReference type="RefSeq" id="WP_301200484.1">
    <property type="nucleotide sequence ID" value="NZ_JAPDPI010000029.1"/>
</dbReference>
<reference evidence="3" key="1">
    <citation type="submission" date="2022-10" db="EMBL/GenBank/DDBJ databases">
        <authorList>
            <person name="Yu W.X."/>
        </authorList>
    </citation>
    <scope>NUCLEOTIDE SEQUENCE</scope>
    <source>
        <strain evidence="3">D04</strain>
    </source>
</reference>
<dbReference type="Gene3D" id="3.90.550.10">
    <property type="entry name" value="Spore Coat Polysaccharide Biosynthesis Protein SpsA, Chain A"/>
    <property type="match status" value="1"/>
</dbReference>
<proteinExistence type="predicted"/>
<evidence type="ECO:0000256" key="1">
    <source>
        <dbReference type="SAM" id="Phobius"/>
    </source>
</evidence>
<keyword evidence="1" id="KW-0812">Transmembrane</keyword>